<keyword evidence="13 15" id="KW-0030">Aminoacyl-tRNA synthetase</keyword>
<dbReference type="SMART" id="SM00896">
    <property type="entry name" value="FDX-ACB"/>
    <property type="match status" value="1"/>
</dbReference>
<keyword evidence="6 15" id="KW-0436">Ligase</keyword>
<comment type="cofactor">
    <cofactor evidence="15">
        <name>Mg(2+)</name>
        <dbReference type="ChEBI" id="CHEBI:18420"/>
    </cofactor>
    <text evidence="15">Binds 2 magnesium ions per tetramer.</text>
</comment>
<dbReference type="Gene3D" id="3.30.56.10">
    <property type="match status" value="2"/>
</dbReference>
<dbReference type="AlphaFoldDB" id="A0A1M6VI66"/>
<dbReference type="Gene3D" id="2.40.50.140">
    <property type="entry name" value="Nucleic acid-binding proteins"/>
    <property type="match status" value="1"/>
</dbReference>
<gene>
    <name evidence="15" type="primary">pheT</name>
    <name evidence="20" type="ORF">SAMN05216369_3212</name>
</gene>
<dbReference type="Gene3D" id="3.30.930.10">
    <property type="entry name" value="Bira Bifunctional Protein, Domain 2"/>
    <property type="match status" value="1"/>
</dbReference>
<evidence type="ECO:0000256" key="15">
    <source>
        <dbReference type="HAMAP-Rule" id="MF_00283"/>
    </source>
</evidence>
<dbReference type="EMBL" id="FRAQ01000004">
    <property type="protein sequence ID" value="SHK81203.1"/>
    <property type="molecule type" value="Genomic_DNA"/>
</dbReference>
<dbReference type="RefSeq" id="WP_072799343.1">
    <property type="nucleotide sequence ID" value="NZ_FRAQ01000004.1"/>
</dbReference>
<evidence type="ECO:0000256" key="4">
    <source>
        <dbReference type="ARBA" id="ARBA00022490"/>
    </source>
</evidence>
<dbReference type="Gene3D" id="3.50.40.10">
    <property type="entry name" value="Phenylalanyl-trna Synthetase, Chain B, domain 3"/>
    <property type="match status" value="1"/>
</dbReference>
<keyword evidence="5 16" id="KW-0820">tRNA-binding</keyword>
<dbReference type="InterPro" id="IPR005147">
    <property type="entry name" value="tRNA_synthase_B5-dom"/>
</dbReference>
<dbReference type="SUPFAM" id="SSF50249">
    <property type="entry name" value="Nucleic acid-binding proteins"/>
    <property type="match status" value="1"/>
</dbReference>
<evidence type="ECO:0000256" key="3">
    <source>
        <dbReference type="ARBA" id="ARBA00011209"/>
    </source>
</evidence>
<protein>
    <recommendedName>
        <fullName evidence="15">Phenylalanine--tRNA ligase beta subunit</fullName>
        <ecNumber evidence="15">6.1.1.20</ecNumber>
    </recommendedName>
    <alternativeName>
        <fullName evidence="15">Phenylalanyl-tRNA synthetase beta subunit</fullName>
        <shortName evidence="15">PheRS</shortName>
    </alternativeName>
</protein>
<evidence type="ECO:0000256" key="11">
    <source>
        <dbReference type="ARBA" id="ARBA00022884"/>
    </source>
</evidence>
<dbReference type="PROSITE" id="PS51483">
    <property type="entry name" value="B5"/>
    <property type="match status" value="1"/>
</dbReference>
<feature type="domain" description="TRNA-binding" evidence="17">
    <location>
        <begin position="39"/>
        <end position="147"/>
    </location>
</feature>
<dbReference type="InterPro" id="IPR041616">
    <property type="entry name" value="PheRS_beta_core"/>
</dbReference>
<dbReference type="FunFam" id="3.30.56.10:FF:000002">
    <property type="entry name" value="Phenylalanine--tRNA ligase beta subunit"/>
    <property type="match status" value="1"/>
</dbReference>
<evidence type="ECO:0000259" key="19">
    <source>
        <dbReference type="PROSITE" id="PS51483"/>
    </source>
</evidence>
<keyword evidence="12 15" id="KW-0648">Protein biosynthesis</keyword>
<feature type="binding site" evidence="15">
    <location>
        <position position="460"/>
    </location>
    <ligand>
        <name>Mg(2+)</name>
        <dbReference type="ChEBI" id="CHEBI:18420"/>
        <note>shared with alpha subunit</note>
    </ligand>
</feature>
<keyword evidence="10 15" id="KW-0460">Magnesium</keyword>
<keyword evidence="7 15" id="KW-0479">Metal-binding</keyword>
<dbReference type="Pfam" id="PF17759">
    <property type="entry name" value="tRNA_synthFbeta"/>
    <property type="match status" value="1"/>
</dbReference>
<dbReference type="HAMAP" id="MF_00283">
    <property type="entry name" value="Phe_tRNA_synth_beta1"/>
    <property type="match status" value="1"/>
</dbReference>
<comment type="subcellular location">
    <subcellularLocation>
        <location evidence="1 15">Cytoplasm</location>
    </subcellularLocation>
</comment>
<dbReference type="SMART" id="SM00873">
    <property type="entry name" value="B3_4"/>
    <property type="match status" value="1"/>
</dbReference>
<evidence type="ECO:0000259" key="18">
    <source>
        <dbReference type="PROSITE" id="PS51447"/>
    </source>
</evidence>
<dbReference type="InterPro" id="IPR009061">
    <property type="entry name" value="DNA-bd_dom_put_sf"/>
</dbReference>
<dbReference type="InterPro" id="IPR036690">
    <property type="entry name" value="Fdx_antiC-bd_sf"/>
</dbReference>
<dbReference type="InterPro" id="IPR045864">
    <property type="entry name" value="aa-tRNA-synth_II/BPL/LPL"/>
</dbReference>
<dbReference type="FunFam" id="3.50.40.10:FF:000001">
    <property type="entry name" value="Phenylalanine--tRNA ligase beta subunit"/>
    <property type="match status" value="1"/>
</dbReference>
<dbReference type="InterPro" id="IPR020825">
    <property type="entry name" value="Phe-tRNA_synthase-like_B3/B4"/>
</dbReference>
<dbReference type="PROSITE" id="PS50886">
    <property type="entry name" value="TRBD"/>
    <property type="match status" value="1"/>
</dbReference>
<accession>A0A1M6VI66</accession>
<dbReference type="GO" id="GO:0006432">
    <property type="term" value="P:phenylalanyl-tRNA aminoacylation"/>
    <property type="evidence" value="ECO:0007669"/>
    <property type="project" value="UniProtKB-UniRule"/>
</dbReference>
<dbReference type="GO" id="GO:0000049">
    <property type="term" value="F:tRNA binding"/>
    <property type="evidence" value="ECO:0007669"/>
    <property type="project" value="UniProtKB-UniRule"/>
</dbReference>
<keyword evidence="11 16" id="KW-0694">RNA-binding</keyword>
<comment type="catalytic activity">
    <reaction evidence="14 15">
        <text>tRNA(Phe) + L-phenylalanine + ATP = L-phenylalanyl-tRNA(Phe) + AMP + diphosphate + H(+)</text>
        <dbReference type="Rhea" id="RHEA:19413"/>
        <dbReference type="Rhea" id="RHEA-COMP:9668"/>
        <dbReference type="Rhea" id="RHEA-COMP:9699"/>
        <dbReference type="ChEBI" id="CHEBI:15378"/>
        <dbReference type="ChEBI" id="CHEBI:30616"/>
        <dbReference type="ChEBI" id="CHEBI:33019"/>
        <dbReference type="ChEBI" id="CHEBI:58095"/>
        <dbReference type="ChEBI" id="CHEBI:78442"/>
        <dbReference type="ChEBI" id="CHEBI:78531"/>
        <dbReference type="ChEBI" id="CHEBI:456215"/>
        <dbReference type="EC" id="6.1.1.20"/>
    </reaction>
</comment>
<dbReference type="SUPFAM" id="SSF54991">
    <property type="entry name" value="Anticodon-binding domain of PheRS"/>
    <property type="match status" value="1"/>
</dbReference>
<dbReference type="GO" id="GO:0009328">
    <property type="term" value="C:phenylalanine-tRNA ligase complex"/>
    <property type="evidence" value="ECO:0007669"/>
    <property type="project" value="TreeGrafter"/>
</dbReference>
<comment type="similarity">
    <text evidence="2 15">Belongs to the phenylalanyl-tRNA synthetase beta subunit family. Type 1 subfamily.</text>
</comment>
<dbReference type="InterPro" id="IPR005121">
    <property type="entry name" value="Fdx_antiC-bd"/>
</dbReference>
<evidence type="ECO:0000256" key="2">
    <source>
        <dbReference type="ARBA" id="ARBA00008653"/>
    </source>
</evidence>
<feature type="domain" description="B5" evidence="19">
    <location>
        <begin position="400"/>
        <end position="476"/>
    </location>
</feature>
<dbReference type="GO" id="GO:0004826">
    <property type="term" value="F:phenylalanine-tRNA ligase activity"/>
    <property type="evidence" value="ECO:0007669"/>
    <property type="project" value="UniProtKB-UniRule"/>
</dbReference>
<evidence type="ECO:0000256" key="6">
    <source>
        <dbReference type="ARBA" id="ARBA00022598"/>
    </source>
</evidence>
<name>A0A1M6VI66_9GAMM</name>
<dbReference type="PROSITE" id="PS51447">
    <property type="entry name" value="FDX_ACB"/>
    <property type="match status" value="1"/>
</dbReference>
<dbReference type="CDD" id="cd00769">
    <property type="entry name" value="PheRS_beta_core"/>
    <property type="match status" value="1"/>
</dbReference>
<dbReference type="InterPro" id="IPR033714">
    <property type="entry name" value="tRNA_bind_bactPheRS"/>
</dbReference>
<feature type="binding site" evidence="15">
    <location>
        <position position="463"/>
    </location>
    <ligand>
        <name>Mg(2+)</name>
        <dbReference type="ChEBI" id="CHEBI:18420"/>
        <note>shared with alpha subunit</note>
    </ligand>
</feature>
<dbReference type="Gene3D" id="3.30.70.380">
    <property type="entry name" value="Ferrodoxin-fold anticodon-binding domain"/>
    <property type="match status" value="1"/>
</dbReference>
<keyword evidence="4 15" id="KW-0963">Cytoplasm</keyword>
<dbReference type="PANTHER" id="PTHR10947:SF0">
    <property type="entry name" value="PHENYLALANINE--TRNA LIGASE BETA SUBUNIT"/>
    <property type="match status" value="1"/>
</dbReference>
<dbReference type="SUPFAM" id="SSF46955">
    <property type="entry name" value="Putative DNA-binding domain"/>
    <property type="match status" value="1"/>
</dbReference>
<keyword evidence="9 15" id="KW-0067">ATP-binding</keyword>
<dbReference type="GO" id="GO:0000287">
    <property type="term" value="F:magnesium ion binding"/>
    <property type="evidence" value="ECO:0007669"/>
    <property type="project" value="UniProtKB-UniRule"/>
</dbReference>
<keyword evidence="21" id="KW-1185">Reference proteome</keyword>
<dbReference type="SUPFAM" id="SSF55681">
    <property type="entry name" value="Class II aaRS and biotin synthetases"/>
    <property type="match status" value="1"/>
</dbReference>
<evidence type="ECO:0000256" key="10">
    <source>
        <dbReference type="ARBA" id="ARBA00022842"/>
    </source>
</evidence>
<evidence type="ECO:0000313" key="21">
    <source>
        <dbReference type="Proteomes" id="UP000184497"/>
    </source>
</evidence>
<feature type="binding site" evidence="15">
    <location>
        <position position="454"/>
    </location>
    <ligand>
        <name>Mg(2+)</name>
        <dbReference type="ChEBI" id="CHEBI:18420"/>
        <note>shared with alpha subunit</note>
    </ligand>
</feature>
<evidence type="ECO:0000256" key="7">
    <source>
        <dbReference type="ARBA" id="ARBA00022723"/>
    </source>
</evidence>
<evidence type="ECO:0000256" key="8">
    <source>
        <dbReference type="ARBA" id="ARBA00022741"/>
    </source>
</evidence>
<evidence type="ECO:0000313" key="20">
    <source>
        <dbReference type="EMBL" id="SHK81203.1"/>
    </source>
</evidence>
<dbReference type="SUPFAM" id="SSF56037">
    <property type="entry name" value="PheT/TilS domain"/>
    <property type="match status" value="1"/>
</dbReference>
<dbReference type="GO" id="GO:0005524">
    <property type="term" value="F:ATP binding"/>
    <property type="evidence" value="ECO:0007669"/>
    <property type="project" value="UniProtKB-UniRule"/>
</dbReference>
<dbReference type="PANTHER" id="PTHR10947">
    <property type="entry name" value="PHENYLALANYL-TRNA SYNTHETASE BETA CHAIN AND LEUCINE-RICH REPEAT-CONTAINING PROTEIN 47"/>
    <property type="match status" value="1"/>
</dbReference>
<organism evidence="20 21">
    <name type="scientific">Marinobacter antarcticus</name>
    <dbReference type="NCBI Taxonomy" id="564117"/>
    <lineage>
        <taxon>Bacteria</taxon>
        <taxon>Pseudomonadati</taxon>
        <taxon>Pseudomonadota</taxon>
        <taxon>Gammaproteobacteria</taxon>
        <taxon>Pseudomonadales</taxon>
        <taxon>Marinobacteraceae</taxon>
        <taxon>Marinobacter</taxon>
    </lineage>
</organism>
<keyword evidence="8 15" id="KW-0547">Nucleotide-binding</keyword>
<dbReference type="InterPro" id="IPR002547">
    <property type="entry name" value="tRNA-bd_dom"/>
</dbReference>
<reference evidence="21" key="1">
    <citation type="submission" date="2016-11" db="EMBL/GenBank/DDBJ databases">
        <authorList>
            <person name="Varghese N."/>
            <person name="Submissions S."/>
        </authorList>
    </citation>
    <scope>NUCLEOTIDE SEQUENCE [LARGE SCALE GENOMIC DNA]</scope>
    <source>
        <strain evidence="21">CGMCC 1.10835</strain>
    </source>
</reference>
<dbReference type="Pfam" id="PF03147">
    <property type="entry name" value="FDX-ACB"/>
    <property type="match status" value="1"/>
</dbReference>
<evidence type="ECO:0000259" key="17">
    <source>
        <dbReference type="PROSITE" id="PS50886"/>
    </source>
</evidence>
<dbReference type="InterPro" id="IPR004532">
    <property type="entry name" value="Phe-tRNA-ligase_IIc_bsu_bact"/>
</dbReference>
<dbReference type="Pfam" id="PF03483">
    <property type="entry name" value="B3_4"/>
    <property type="match status" value="1"/>
</dbReference>
<evidence type="ECO:0000256" key="1">
    <source>
        <dbReference type="ARBA" id="ARBA00004496"/>
    </source>
</evidence>
<dbReference type="SMART" id="SM00874">
    <property type="entry name" value="B5"/>
    <property type="match status" value="1"/>
</dbReference>
<evidence type="ECO:0000256" key="9">
    <source>
        <dbReference type="ARBA" id="ARBA00022840"/>
    </source>
</evidence>
<evidence type="ECO:0000256" key="13">
    <source>
        <dbReference type="ARBA" id="ARBA00023146"/>
    </source>
</evidence>
<evidence type="ECO:0000256" key="5">
    <source>
        <dbReference type="ARBA" id="ARBA00022555"/>
    </source>
</evidence>
<dbReference type="Pfam" id="PF01588">
    <property type="entry name" value="tRNA_bind"/>
    <property type="match status" value="1"/>
</dbReference>
<sequence length="790" mass="87255">MKFSEQWLREWVNPEISSQELMDQITMAGLEVDGFEPVAGKFQDVVVGEVQSVEPHPDADKLRLCQVNDGSQTVQVVCGAPNVRQGMKVPFAVVGAVLPGDFKIRKAKLRGQPSEGMLCSEAELGLSENHEGLMELPSDAPVGAALSDYLKLNDVAIDVDLTPNRSDCLSIKGIAREVGVLNSLVPQSPRIDPVEAVHSEVPDIRVDAPEGCPRYLGRILRNVNLQAETPLWMQEKLRRSGVRSIDAAVDVTNYVMLEQGQPLHAFDRDEISSGIVVRMALPAEKLVLLDGQEVELTDQTLVIADHEKPIAIAGIMGGEHSGVSPKTRDLVLEAAYFDPITLAGKARHYGLHTDASHRFERGVDYELARDAMERATRLLMDIVGGEPGEIVEVASAEHLPQARTIDFRSKRLADVLGLEIDRTTVEEILIRLGLGIDKLLKNGWRITVPSFRPDISIEEDLIEEVGRIYGYNNLPVTEPTGAFGLRVNDEATRPVSAIRDYFVSHGYQEAITYSFVDPKVQAQIDPGHESIALANPISSDLSVMRTSLWSGLLKTVAHNQNRQQSRIRLFETGLRFLQDDQRIDQQPMLAGVVVGSQYPENWANGRRTADFFDVKGELEGLFSLLGIEIGFAGSRHPALHPGQTAELLRDGVHVGWLGTLHPQVQKNLELNGTILMFELSLNSIVTGYVPNFKEISKFPEVRRDLAIIIGGEVAFADVERLTRKHAGERLTALRAFDVYEGESLGEGNRSLALSLFWQHPERTLNEDEVHSLFNGVIDALKEELGAILRS</sequence>
<dbReference type="OrthoDB" id="9805455at2"/>
<dbReference type="FunFam" id="2.40.50.140:FF:000045">
    <property type="entry name" value="Phenylalanine--tRNA ligase beta subunit"/>
    <property type="match status" value="1"/>
</dbReference>
<dbReference type="NCBIfam" id="TIGR00472">
    <property type="entry name" value="pheT_bact"/>
    <property type="match status" value="1"/>
</dbReference>
<dbReference type="STRING" id="564117.SAMN05216369_3212"/>
<dbReference type="InterPro" id="IPR005146">
    <property type="entry name" value="B3/B4_tRNA-bd"/>
</dbReference>
<feature type="domain" description="FDX-ACB" evidence="18">
    <location>
        <begin position="696"/>
        <end position="789"/>
    </location>
</feature>
<comment type="subunit">
    <text evidence="3 15">Tetramer of two alpha and two beta subunits.</text>
</comment>
<evidence type="ECO:0000256" key="14">
    <source>
        <dbReference type="ARBA" id="ARBA00049255"/>
    </source>
</evidence>
<dbReference type="InterPro" id="IPR012340">
    <property type="entry name" value="NA-bd_OB-fold"/>
</dbReference>
<feature type="binding site" evidence="15">
    <location>
        <position position="464"/>
    </location>
    <ligand>
        <name>Mg(2+)</name>
        <dbReference type="ChEBI" id="CHEBI:18420"/>
        <note>shared with alpha subunit</note>
    </ligand>
</feature>
<dbReference type="FunFam" id="3.30.930.10:FF:000022">
    <property type="entry name" value="Phenylalanine--tRNA ligase beta subunit"/>
    <property type="match status" value="1"/>
</dbReference>
<dbReference type="CDD" id="cd02796">
    <property type="entry name" value="tRNA_bind_bactPheRS"/>
    <property type="match status" value="1"/>
</dbReference>
<dbReference type="Pfam" id="PF03484">
    <property type="entry name" value="B5"/>
    <property type="match status" value="1"/>
</dbReference>
<dbReference type="EC" id="6.1.1.20" evidence="15"/>
<evidence type="ECO:0000256" key="12">
    <source>
        <dbReference type="ARBA" id="ARBA00022917"/>
    </source>
</evidence>
<dbReference type="FunFam" id="3.30.70.380:FF:000001">
    <property type="entry name" value="Phenylalanine--tRNA ligase beta subunit"/>
    <property type="match status" value="1"/>
</dbReference>
<proteinExistence type="inferred from homology"/>
<evidence type="ECO:0000256" key="16">
    <source>
        <dbReference type="PROSITE-ProRule" id="PRU00209"/>
    </source>
</evidence>
<dbReference type="NCBIfam" id="NF045760">
    <property type="entry name" value="YtpR"/>
    <property type="match status" value="1"/>
</dbReference>
<dbReference type="InterPro" id="IPR045060">
    <property type="entry name" value="Phe-tRNA-ligase_IIc_bsu"/>
</dbReference>
<dbReference type="Proteomes" id="UP000184497">
    <property type="component" value="Unassembled WGS sequence"/>
</dbReference>